<dbReference type="AlphaFoldDB" id="A0A833J7W9"/>
<dbReference type="EMBL" id="WEKV01000008">
    <property type="protein sequence ID" value="KAB7785974.1"/>
    <property type="molecule type" value="Genomic_DNA"/>
</dbReference>
<dbReference type="Proteomes" id="UP000469949">
    <property type="component" value="Unassembled WGS sequence"/>
</dbReference>
<feature type="domain" description="Toprim" evidence="2">
    <location>
        <begin position="218"/>
        <end position="308"/>
    </location>
</feature>
<evidence type="ECO:0000313" key="5">
    <source>
        <dbReference type="Proteomes" id="UP000469949"/>
    </source>
</evidence>
<evidence type="ECO:0000256" key="1">
    <source>
        <dbReference type="SAM" id="Coils"/>
    </source>
</evidence>
<proteinExistence type="predicted"/>
<gene>
    <name evidence="4" type="ORF">F8B43_1375</name>
</gene>
<feature type="domain" description="DUF7146" evidence="3">
    <location>
        <begin position="110"/>
        <end position="206"/>
    </location>
</feature>
<organism evidence="4 5">
    <name type="scientific">Methylorubrum populi</name>
    <dbReference type="NCBI Taxonomy" id="223967"/>
    <lineage>
        <taxon>Bacteria</taxon>
        <taxon>Pseudomonadati</taxon>
        <taxon>Pseudomonadota</taxon>
        <taxon>Alphaproteobacteria</taxon>
        <taxon>Hyphomicrobiales</taxon>
        <taxon>Methylobacteriaceae</taxon>
        <taxon>Methylorubrum</taxon>
    </lineage>
</organism>
<dbReference type="Pfam" id="PF23639">
    <property type="entry name" value="DUF7146"/>
    <property type="match status" value="1"/>
</dbReference>
<dbReference type="InterPro" id="IPR006171">
    <property type="entry name" value="TOPRIM_dom"/>
</dbReference>
<dbReference type="Pfam" id="PF13362">
    <property type="entry name" value="Toprim_3"/>
    <property type="match status" value="1"/>
</dbReference>
<protein>
    <recommendedName>
        <fullName evidence="6">Virulence-associated protein E</fullName>
    </recommendedName>
</protein>
<evidence type="ECO:0000313" key="4">
    <source>
        <dbReference type="EMBL" id="KAB7785974.1"/>
    </source>
</evidence>
<comment type="caution">
    <text evidence="4">The sequence shown here is derived from an EMBL/GenBank/DDBJ whole genome shotgun (WGS) entry which is preliminary data.</text>
</comment>
<keyword evidence="1" id="KW-0175">Coiled coil</keyword>
<reference evidence="4 5" key="1">
    <citation type="submission" date="2019-10" db="EMBL/GenBank/DDBJ databases">
        <title>Draft Genome Sequence of the Caffeine Degrading Methylotroph Methylorubrum populi PINKEL.</title>
        <authorList>
            <person name="Dawson S.C."/>
            <person name="Zhang X."/>
            <person name="Wright M.E."/>
            <person name="Sharma G."/>
            <person name="Langner J.T."/>
            <person name="Ditty J.L."/>
            <person name="Subuyuj G.A."/>
        </authorList>
    </citation>
    <scope>NUCLEOTIDE SEQUENCE [LARGE SCALE GENOMIC DNA]</scope>
    <source>
        <strain evidence="4 5">Pinkel</strain>
    </source>
</reference>
<evidence type="ECO:0000259" key="2">
    <source>
        <dbReference type="Pfam" id="PF13362"/>
    </source>
</evidence>
<evidence type="ECO:0000259" key="3">
    <source>
        <dbReference type="Pfam" id="PF23639"/>
    </source>
</evidence>
<feature type="coiled-coil region" evidence="1">
    <location>
        <begin position="88"/>
        <end position="115"/>
    </location>
</feature>
<evidence type="ECO:0008006" key="6">
    <source>
        <dbReference type="Google" id="ProtNLM"/>
    </source>
</evidence>
<sequence>MVSLTLFEIAHALGGKVLGRQVLAPGPGHSRKDQSLSVRLATTSPKGFVVHSYCGDDWRDCEEHVASALGLPSDHWRERKERHEPDSLDAMRRRQRRIESQRHEAEQNARRQRNALTIWDAATDPRTTVVATYLRSRALDLPDEIAGEAIRFHPRCPWGTDFVPAMVAAFRNVETGEITGIHRTALTTDGQKIGRKMLGIVADAAIMLDPCEAVSLGLAIGEGIETSLSARQLGIRPVWALGSVDAIRTFRVLPGVEGLTVLGETGDSGASESACREVGTRWHRAERAVEIILPRVFGDLNDALRAGGVAA</sequence>
<dbReference type="InterPro" id="IPR055570">
    <property type="entry name" value="DUF7146"/>
</dbReference>
<accession>A0A833J7W9</accession>
<name>A0A833J7W9_9HYPH</name>
<dbReference type="RefSeq" id="WP_152276434.1">
    <property type="nucleotide sequence ID" value="NZ_WEKV01000008.1"/>
</dbReference>